<feature type="region of interest" description="Disordered" evidence="8">
    <location>
        <begin position="477"/>
        <end position="496"/>
    </location>
</feature>
<evidence type="ECO:0000256" key="1">
    <source>
        <dbReference type="ARBA" id="ARBA00004167"/>
    </source>
</evidence>
<dbReference type="InterPro" id="IPR051577">
    <property type="entry name" value="MRF-like"/>
</dbReference>
<feature type="compositionally biased region" description="Low complexity" evidence="8">
    <location>
        <begin position="109"/>
        <end position="125"/>
    </location>
</feature>
<evidence type="ECO:0000256" key="6">
    <source>
        <dbReference type="ARBA" id="ARBA00023136"/>
    </source>
</evidence>
<dbReference type="HOGENOM" id="CLU_315537_0_0_1"/>
<protein>
    <recommendedName>
        <fullName evidence="15">Myelin regulatory factor</fullName>
    </recommendedName>
</protein>
<dbReference type="GO" id="GO:0016540">
    <property type="term" value="P:protein autoprocessing"/>
    <property type="evidence" value="ECO:0007669"/>
    <property type="project" value="InterPro"/>
</dbReference>
<feature type="transmembrane region" description="Helical" evidence="9">
    <location>
        <begin position="517"/>
        <end position="542"/>
    </location>
</feature>
<evidence type="ECO:0000256" key="9">
    <source>
        <dbReference type="SAM" id="Phobius"/>
    </source>
</evidence>
<dbReference type="Pfam" id="PF13887">
    <property type="entry name" value="MYRF_ICA"/>
    <property type="match status" value="1"/>
</dbReference>
<gene>
    <name evidence="13" type="primary">8233562</name>
    <name evidence="12" type="ORF">Phum_PHUM368740</name>
</gene>
<feature type="region of interest" description="Disordered" evidence="8">
    <location>
        <begin position="109"/>
        <end position="135"/>
    </location>
</feature>
<dbReference type="PROSITE" id="PS51688">
    <property type="entry name" value="ICA"/>
    <property type="match status" value="1"/>
</dbReference>
<feature type="domain" description="Peptidase S74" evidence="11">
    <location>
        <begin position="347"/>
        <end position="453"/>
    </location>
</feature>
<evidence type="ECO:0000313" key="12">
    <source>
        <dbReference type="EMBL" id="EEB15444.1"/>
    </source>
</evidence>
<proteinExistence type="inferred from homology"/>
<feature type="domain" description="NDT80" evidence="10">
    <location>
        <begin position="45"/>
        <end position="301"/>
    </location>
</feature>
<dbReference type="OrthoDB" id="27041at2759"/>
<dbReference type="GeneID" id="8233562"/>
<dbReference type="GO" id="GO:0043565">
    <property type="term" value="F:sequence-specific DNA binding"/>
    <property type="evidence" value="ECO:0007669"/>
    <property type="project" value="TreeGrafter"/>
</dbReference>
<dbReference type="Gene3D" id="2.60.40.1390">
    <property type="entry name" value="NDT80 DNA-binding domain"/>
    <property type="match status" value="1"/>
</dbReference>
<evidence type="ECO:0000256" key="4">
    <source>
        <dbReference type="ARBA" id="ARBA00022989"/>
    </source>
</evidence>
<dbReference type="InterPro" id="IPR026932">
    <property type="entry name" value="MYRF_ICA"/>
</dbReference>
<dbReference type="EMBL" id="AAZO01004289">
    <property type="status" value="NOT_ANNOTATED_CDS"/>
    <property type="molecule type" value="Genomic_DNA"/>
</dbReference>
<dbReference type="InterPro" id="IPR025719">
    <property type="entry name" value="MYRF_C2"/>
</dbReference>
<dbReference type="InParanoid" id="E0VPY8"/>
<dbReference type="Pfam" id="PF13884">
    <property type="entry name" value="Peptidase_S74"/>
    <property type="match status" value="1"/>
</dbReference>
<keyword evidence="3 9" id="KW-0812">Transmembrane</keyword>
<dbReference type="EMBL" id="DS235379">
    <property type="protein sequence ID" value="EEB15444.1"/>
    <property type="molecule type" value="Genomic_DNA"/>
</dbReference>
<feature type="DNA-binding region" description="NDT80" evidence="7">
    <location>
        <begin position="45"/>
        <end position="301"/>
    </location>
</feature>
<evidence type="ECO:0000259" key="10">
    <source>
        <dbReference type="PROSITE" id="PS51517"/>
    </source>
</evidence>
<dbReference type="PANTHER" id="PTHR13029">
    <property type="match status" value="1"/>
</dbReference>
<dbReference type="InterPro" id="IPR024061">
    <property type="entry name" value="NDT80_DNA-bd_dom"/>
</dbReference>
<dbReference type="STRING" id="121224.E0VPY8"/>
<name>E0VPY8_PEDHC</name>
<dbReference type="InterPro" id="IPR008967">
    <property type="entry name" value="p53-like_TF_DNA-bd_sf"/>
</dbReference>
<reference evidence="13" key="3">
    <citation type="submission" date="2020-05" db="UniProtKB">
        <authorList>
            <consortium name="EnsemblMetazoa"/>
        </authorList>
    </citation>
    <scope>IDENTIFICATION</scope>
    <source>
        <strain evidence="13">USDA</strain>
    </source>
</reference>
<dbReference type="EMBL" id="AAZO01004288">
    <property type="status" value="NOT_ANNOTATED_CDS"/>
    <property type="molecule type" value="Genomic_DNA"/>
</dbReference>
<dbReference type="RefSeq" id="XP_002428182.1">
    <property type="nucleotide sequence ID" value="XM_002428137.1"/>
</dbReference>
<evidence type="ECO:0000256" key="7">
    <source>
        <dbReference type="PROSITE-ProRule" id="PRU00850"/>
    </source>
</evidence>
<dbReference type="Pfam" id="PF05224">
    <property type="entry name" value="NDT80_PhoG"/>
    <property type="match status" value="1"/>
</dbReference>
<dbReference type="AlphaFoldDB" id="E0VPY8"/>
<dbReference type="KEGG" id="phu:Phum_PHUM368740"/>
<evidence type="ECO:0000256" key="5">
    <source>
        <dbReference type="ARBA" id="ARBA00023125"/>
    </source>
</evidence>
<reference evidence="12" key="1">
    <citation type="submission" date="2007-04" db="EMBL/GenBank/DDBJ databases">
        <title>Annotation of Pediculus humanus corporis strain USDA.</title>
        <authorList>
            <person name="Kirkness E."/>
            <person name="Hannick L."/>
            <person name="Hass B."/>
            <person name="Bruggner R."/>
            <person name="Lawson D."/>
            <person name="Bidwell S."/>
            <person name="Joardar V."/>
            <person name="Caler E."/>
            <person name="Walenz B."/>
            <person name="Inman J."/>
            <person name="Schobel S."/>
            <person name="Galinsky K."/>
            <person name="Amedeo P."/>
            <person name="Strausberg R."/>
        </authorList>
    </citation>
    <scope>NUCLEOTIDE SEQUENCE</scope>
    <source>
        <strain evidence="12">USDA</strain>
    </source>
</reference>
<comment type="similarity">
    <text evidence="2">Belongs to the MRF family.</text>
</comment>
<dbReference type="eggNOG" id="KOG3661">
    <property type="taxonomic scope" value="Eukaryota"/>
</dbReference>
<dbReference type="PANTHER" id="PTHR13029:SF18">
    <property type="entry name" value="MYELIN REGULATORY FACTOR HOMOLOG 1"/>
    <property type="match status" value="1"/>
</dbReference>
<keyword evidence="5 7" id="KW-0238">DNA-binding</keyword>
<dbReference type="FunFam" id="2.60.40.1390:FF:000013">
    <property type="entry name" value="Uncharacterized protein"/>
    <property type="match status" value="1"/>
</dbReference>
<dbReference type="InterPro" id="IPR030392">
    <property type="entry name" value="S74_ICA"/>
</dbReference>
<evidence type="ECO:0000313" key="13">
    <source>
        <dbReference type="EnsemblMetazoa" id="PHUM368740-PA"/>
    </source>
</evidence>
<evidence type="ECO:0000313" key="14">
    <source>
        <dbReference type="Proteomes" id="UP000009046"/>
    </source>
</evidence>
<evidence type="ECO:0000256" key="3">
    <source>
        <dbReference type="ARBA" id="ARBA00022692"/>
    </source>
</evidence>
<organism>
    <name type="scientific">Pediculus humanus subsp. corporis</name>
    <name type="common">Body louse</name>
    <dbReference type="NCBI Taxonomy" id="121224"/>
    <lineage>
        <taxon>Eukaryota</taxon>
        <taxon>Metazoa</taxon>
        <taxon>Ecdysozoa</taxon>
        <taxon>Arthropoda</taxon>
        <taxon>Hexapoda</taxon>
        <taxon>Insecta</taxon>
        <taxon>Pterygota</taxon>
        <taxon>Neoptera</taxon>
        <taxon>Paraneoptera</taxon>
        <taxon>Psocodea</taxon>
        <taxon>Troctomorpha</taxon>
        <taxon>Phthiraptera</taxon>
        <taxon>Anoplura</taxon>
        <taxon>Pediculidae</taxon>
        <taxon>Pediculus</taxon>
    </lineage>
</organism>
<accession>E0VPY8</accession>
<dbReference type="GO" id="GO:0003700">
    <property type="term" value="F:DNA-binding transcription factor activity"/>
    <property type="evidence" value="ECO:0007669"/>
    <property type="project" value="UniProtKB-UniRule"/>
</dbReference>
<dbReference type="GO" id="GO:0005634">
    <property type="term" value="C:nucleus"/>
    <property type="evidence" value="ECO:0007669"/>
    <property type="project" value="TreeGrafter"/>
</dbReference>
<dbReference type="GO" id="GO:0005789">
    <property type="term" value="C:endoplasmic reticulum membrane"/>
    <property type="evidence" value="ECO:0007669"/>
    <property type="project" value="TreeGrafter"/>
</dbReference>
<dbReference type="VEuPathDB" id="VectorBase:PHUM368740"/>
<evidence type="ECO:0008006" key="15">
    <source>
        <dbReference type="Google" id="ProtNLM"/>
    </source>
</evidence>
<dbReference type="PROSITE" id="PS51517">
    <property type="entry name" value="NDT80"/>
    <property type="match status" value="1"/>
</dbReference>
<dbReference type="Proteomes" id="UP000009046">
    <property type="component" value="Unassembled WGS sequence"/>
</dbReference>
<evidence type="ECO:0000256" key="2">
    <source>
        <dbReference type="ARBA" id="ARBA00008221"/>
    </source>
</evidence>
<dbReference type="Pfam" id="PF13888">
    <property type="entry name" value="MRF_C2"/>
    <property type="match status" value="1"/>
</dbReference>
<evidence type="ECO:0000256" key="8">
    <source>
        <dbReference type="SAM" id="MobiDB-lite"/>
    </source>
</evidence>
<dbReference type="EnsemblMetazoa" id="PHUM368740-RA">
    <property type="protein sequence ID" value="PHUM368740-PA"/>
    <property type="gene ID" value="PHUM368740"/>
</dbReference>
<dbReference type="InterPro" id="IPR037141">
    <property type="entry name" value="NDT80_DNA-bd_dom_sf"/>
</dbReference>
<keyword evidence="4 9" id="KW-1133">Transmembrane helix</keyword>
<comment type="subcellular location">
    <subcellularLocation>
        <location evidence="1">Membrane</location>
        <topology evidence="1">Single-pass membrane protein</topology>
    </subcellularLocation>
</comment>
<dbReference type="GO" id="GO:0006357">
    <property type="term" value="P:regulation of transcription by RNA polymerase II"/>
    <property type="evidence" value="ECO:0007669"/>
    <property type="project" value="UniProtKB-ARBA"/>
</dbReference>
<reference evidence="12" key="2">
    <citation type="submission" date="2007-04" db="EMBL/GenBank/DDBJ databases">
        <title>The genome of the human body louse.</title>
        <authorList>
            <consortium name="The Human Body Louse Genome Consortium"/>
            <person name="Kirkness E."/>
            <person name="Walenz B."/>
            <person name="Hass B."/>
            <person name="Bruggner R."/>
            <person name="Strausberg R."/>
        </authorList>
    </citation>
    <scope>NUCLEOTIDE SEQUENCE</scope>
    <source>
        <strain evidence="12">USDA</strain>
    </source>
</reference>
<dbReference type="SUPFAM" id="SSF49417">
    <property type="entry name" value="p53-like transcription factors"/>
    <property type="match status" value="1"/>
</dbReference>
<keyword evidence="14" id="KW-1185">Reference proteome</keyword>
<sequence>MLIQHSILTPLLTTSSTLLNSNHNTRPDSLLLNRDVSNQNILNPNRDSLLLARNETAILLNSDSQLLNGSDRMINGQISSKNTGLSSTGSLLSSGIGVLNSNIGNSVLLSQPTQPSSPTLTTPPSNVRPTGSSVPHYRVDADKGFNFSNADDAFVCQKKNHFQITCHSQLLGDAQFVKTPEGLKKISSFYLHFYGVKVESPTQTIKVEQSQSDRSKKPFHPVLVELQTEQVTKVTVGRLHFSETTSNNMRKKGKPNPDQRYFYLVVGLHAHTIDNNYPIVSHASERIIVRASNPGQFESDVELCWQKGHTSESIYHAGKVGINTDRPDESLVVHGNLKVTGHIVQPSDLRAKLQVEECNTREQLKNIEQIRVVKYRYATGFAEEVGIKEDTGVIAQEIQGILPDAVQKGGDVILPNGEVIENFLVVNKERIFMENVGAVKELCRVTDHLGKRIERVEKMNRKLAKLKNSESFKSNSSISTVSSKMTPPFKSSSKNQVNNKKDKIMLFSNPKYCTNKVIQIAIACIVIMLALCLIAMATLYFLEIQKRNDIIKNEFGGHRQSHITSYNKLQDGNKTFHQIAKNYYNKDKNVVTSQLTSFQSYVKDIPHQRKATALEADSSSYLSSIKNYRVLGKPPECGNSSPTNYYNDGSFSPCQVYCCLLDNTHSSEEKVEISDSAKITQENPLGDNSQFFLQSNKNNDVENSHGIETPLIDQKKKINYNKETASRSKHFKKVLKRNEKIIDDGLLRRKRTPDELNDENGEVYLLNDGWYSNGNSNNNEVSVRILAQNINESLGPEFCTFSSNDYTHCVDRNAVNSSYHIRLSKYMPDNYIAVQFQLKQDLVVKLCDKIMPSSDFLCHKKSFNFPNLIDGNNVFYIDIANQWAIIVKYRVITKETFENIDPCNLKEGLGSLYLEYNIHFYRDCDE</sequence>
<dbReference type="GO" id="GO:0045893">
    <property type="term" value="P:positive regulation of DNA-templated transcription"/>
    <property type="evidence" value="ECO:0007669"/>
    <property type="project" value="TreeGrafter"/>
</dbReference>
<evidence type="ECO:0000259" key="11">
    <source>
        <dbReference type="PROSITE" id="PS51688"/>
    </source>
</evidence>
<dbReference type="CTD" id="8233562"/>
<keyword evidence="6 9" id="KW-0472">Membrane</keyword>